<proteinExistence type="predicted"/>
<organism evidence="1 2">
    <name type="scientific">Anisodus tanguticus</name>
    <dbReference type="NCBI Taxonomy" id="243964"/>
    <lineage>
        <taxon>Eukaryota</taxon>
        <taxon>Viridiplantae</taxon>
        <taxon>Streptophyta</taxon>
        <taxon>Embryophyta</taxon>
        <taxon>Tracheophyta</taxon>
        <taxon>Spermatophyta</taxon>
        <taxon>Magnoliopsida</taxon>
        <taxon>eudicotyledons</taxon>
        <taxon>Gunneridae</taxon>
        <taxon>Pentapetalae</taxon>
        <taxon>asterids</taxon>
        <taxon>lamiids</taxon>
        <taxon>Solanales</taxon>
        <taxon>Solanaceae</taxon>
        <taxon>Solanoideae</taxon>
        <taxon>Hyoscyameae</taxon>
        <taxon>Anisodus</taxon>
    </lineage>
</organism>
<comment type="caution">
    <text evidence="1">The sequence shown here is derived from an EMBL/GenBank/DDBJ whole genome shotgun (WGS) entry which is preliminary data.</text>
</comment>
<dbReference type="EMBL" id="JAVYJV010000018">
    <property type="protein sequence ID" value="KAK4348281.1"/>
    <property type="molecule type" value="Genomic_DNA"/>
</dbReference>
<evidence type="ECO:0000313" key="1">
    <source>
        <dbReference type="EMBL" id="KAK4348281.1"/>
    </source>
</evidence>
<keyword evidence="2" id="KW-1185">Reference proteome</keyword>
<dbReference type="AlphaFoldDB" id="A0AAE1V2S7"/>
<accession>A0AAE1V2S7</accession>
<name>A0AAE1V2S7_9SOLA</name>
<protein>
    <submittedName>
        <fullName evidence="1">Uncharacterized protein</fullName>
    </submittedName>
</protein>
<sequence>MDGITILVPHNGNWDANRKYIDFDIDAIFIKTSSNFNELVAQITTQLQLDIATIKLEIKHTFGEGLSLMKIFNDMGVKVYFDLKKKKIAITTYPLSISYTNTIVTAITPQIDIPKTSSKNKELINLPELDDDNGINMIDIVIHQPQYTNRNIIITDPLKQALEIGQIYID</sequence>
<gene>
    <name evidence="1" type="ORF">RND71_034620</name>
</gene>
<reference evidence="1" key="1">
    <citation type="submission" date="2023-12" db="EMBL/GenBank/DDBJ databases">
        <title>Genome assembly of Anisodus tanguticus.</title>
        <authorList>
            <person name="Wang Y.-J."/>
        </authorList>
    </citation>
    <scope>NUCLEOTIDE SEQUENCE</scope>
    <source>
        <strain evidence="1">KB-2021</strain>
        <tissue evidence="1">Leaf</tissue>
    </source>
</reference>
<evidence type="ECO:0000313" key="2">
    <source>
        <dbReference type="Proteomes" id="UP001291623"/>
    </source>
</evidence>
<dbReference type="Proteomes" id="UP001291623">
    <property type="component" value="Unassembled WGS sequence"/>
</dbReference>